<gene>
    <name evidence="2" type="ORF">BSZ37_13740</name>
</gene>
<protein>
    <recommendedName>
        <fullName evidence="4">DUF2911 domain-containing protein</fullName>
    </recommendedName>
</protein>
<feature type="chain" id="PRO_5012763738" description="DUF2911 domain-containing protein" evidence="1">
    <location>
        <begin position="19"/>
        <end position="292"/>
    </location>
</feature>
<feature type="signal peptide" evidence="1">
    <location>
        <begin position="1"/>
        <end position="18"/>
    </location>
</feature>
<evidence type="ECO:0000256" key="1">
    <source>
        <dbReference type="SAM" id="SignalP"/>
    </source>
</evidence>
<dbReference type="AlphaFoldDB" id="A0A271J1T9"/>
<evidence type="ECO:0000313" key="2">
    <source>
        <dbReference type="EMBL" id="PAP77423.1"/>
    </source>
</evidence>
<sequence length="292" mass="32084">MRLALAALALVPLAAAPAAQQQLTTPRVSPHAEVSQTVGLTELRVDYHRPAVNDRRIWGDLVPYGEVWRAGANENTVFEASTDVMVEGQTLPAGRYGFHTIPGEDEWTIIFSTISSAWGSYSYDPAEDTLRVMVTPREGPATERLSFRFDAPDETSATLVLAWDDLEVPVRLTVDTPAVVLANMESELRGVAGFYWEGWDQIARYALDAGRRPEAALAWAERSREIRPTFGNTMTIAAALEALGRADEADEARAAAFGLATEDEVRAYARERRRAGRPDEAEAALARLDEIP</sequence>
<keyword evidence="3" id="KW-1185">Reference proteome</keyword>
<evidence type="ECO:0008006" key="4">
    <source>
        <dbReference type="Google" id="ProtNLM"/>
    </source>
</evidence>
<accession>A0A271J1T9</accession>
<dbReference type="Proteomes" id="UP000216339">
    <property type="component" value="Unassembled WGS sequence"/>
</dbReference>
<name>A0A271J1T9_9BACT</name>
<dbReference type="EMBL" id="MQWD01000001">
    <property type="protein sequence ID" value="PAP77423.1"/>
    <property type="molecule type" value="Genomic_DNA"/>
</dbReference>
<reference evidence="2 3" key="1">
    <citation type="submission" date="2016-11" db="EMBL/GenBank/DDBJ databases">
        <title>Study of marine rhodopsin-containing bacteria.</title>
        <authorList>
            <person name="Yoshizawa S."/>
            <person name="Kumagai Y."/>
            <person name="Kogure K."/>
        </authorList>
    </citation>
    <scope>NUCLEOTIDE SEQUENCE [LARGE SCALE GENOMIC DNA]</scope>
    <source>
        <strain evidence="2 3">SAORIC-28</strain>
    </source>
</reference>
<evidence type="ECO:0000313" key="3">
    <source>
        <dbReference type="Proteomes" id="UP000216339"/>
    </source>
</evidence>
<dbReference type="InterPro" id="IPR021314">
    <property type="entry name" value="DUF2911"/>
</dbReference>
<dbReference type="Pfam" id="PF11138">
    <property type="entry name" value="DUF2911"/>
    <property type="match status" value="1"/>
</dbReference>
<comment type="caution">
    <text evidence="2">The sequence shown here is derived from an EMBL/GenBank/DDBJ whole genome shotgun (WGS) entry which is preliminary data.</text>
</comment>
<proteinExistence type="predicted"/>
<keyword evidence="1" id="KW-0732">Signal</keyword>
<dbReference type="RefSeq" id="WP_218830502.1">
    <property type="nucleotide sequence ID" value="NZ_MQWD01000001.1"/>
</dbReference>
<organism evidence="2 3">
    <name type="scientific">Rubrivirga marina</name>
    <dbReference type="NCBI Taxonomy" id="1196024"/>
    <lineage>
        <taxon>Bacteria</taxon>
        <taxon>Pseudomonadati</taxon>
        <taxon>Rhodothermota</taxon>
        <taxon>Rhodothermia</taxon>
        <taxon>Rhodothermales</taxon>
        <taxon>Rubricoccaceae</taxon>
        <taxon>Rubrivirga</taxon>
    </lineage>
</organism>